<proteinExistence type="predicted"/>
<name>A0AAD7TSH8_9APHY</name>
<keyword evidence="3" id="KW-1185">Reference proteome</keyword>
<evidence type="ECO:0000256" key="1">
    <source>
        <dbReference type="SAM" id="MobiDB-lite"/>
    </source>
</evidence>
<comment type="caution">
    <text evidence="2">The sequence shown here is derived from an EMBL/GenBank/DDBJ whole genome shotgun (WGS) entry which is preliminary data.</text>
</comment>
<dbReference type="EMBL" id="JAPEVG010000193">
    <property type="protein sequence ID" value="KAJ8474267.1"/>
    <property type="molecule type" value="Genomic_DNA"/>
</dbReference>
<reference evidence="2" key="1">
    <citation type="submission" date="2022-11" db="EMBL/GenBank/DDBJ databases">
        <title>Genome Sequence of Cubamyces cubensis.</title>
        <authorList>
            <person name="Buettner E."/>
        </authorList>
    </citation>
    <scope>NUCLEOTIDE SEQUENCE</scope>
    <source>
        <strain evidence="2">MPL-01</strain>
    </source>
</reference>
<dbReference type="AlphaFoldDB" id="A0AAD7TSH8"/>
<sequence length="144" mass="15816">MKIASSRGDTFRALPIGSVRHTHTGYRIPASTERPPAAAMPKVSTPEVTGSESAAPDVEDASTRVPLAYNRLRGLNMRYCDFPQLRSPVAGLWAREMRRLQKSVSASSSLQHKHDFGQLTESERGDKKERDGLDGAYMGLSDDV</sequence>
<feature type="region of interest" description="Disordered" evidence="1">
    <location>
        <begin position="27"/>
        <end position="60"/>
    </location>
</feature>
<gene>
    <name evidence="2" type="ORF">ONZ51_g7333</name>
</gene>
<organism evidence="2 3">
    <name type="scientific">Trametes cubensis</name>
    <dbReference type="NCBI Taxonomy" id="1111947"/>
    <lineage>
        <taxon>Eukaryota</taxon>
        <taxon>Fungi</taxon>
        <taxon>Dikarya</taxon>
        <taxon>Basidiomycota</taxon>
        <taxon>Agaricomycotina</taxon>
        <taxon>Agaricomycetes</taxon>
        <taxon>Polyporales</taxon>
        <taxon>Polyporaceae</taxon>
        <taxon>Trametes</taxon>
    </lineage>
</organism>
<dbReference type="Proteomes" id="UP001215151">
    <property type="component" value="Unassembled WGS sequence"/>
</dbReference>
<accession>A0AAD7TSH8</accession>
<evidence type="ECO:0000313" key="3">
    <source>
        <dbReference type="Proteomes" id="UP001215151"/>
    </source>
</evidence>
<feature type="region of interest" description="Disordered" evidence="1">
    <location>
        <begin position="103"/>
        <end position="144"/>
    </location>
</feature>
<feature type="compositionally biased region" description="Basic and acidic residues" evidence="1">
    <location>
        <begin position="112"/>
        <end position="133"/>
    </location>
</feature>
<evidence type="ECO:0000313" key="2">
    <source>
        <dbReference type="EMBL" id="KAJ8474267.1"/>
    </source>
</evidence>
<protein>
    <submittedName>
        <fullName evidence="2">Uncharacterized protein</fullName>
    </submittedName>
</protein>